<sequence length="279" mass="29566">MEPFYLPTPEGRIYGLHLPANGTPRGALLWLPPFAEEAHCARRHLVAAARECQAEGFSSLLIDPLGTGESDDDFASARWDVWCRHVGLAAGWLRERVSAPLWLAGVRAGNLLAADVAAQVMPAGLLCWQPAMDGRTVLDSFLRLKLASTWAADAGGSFAGNAASILADLRDELAAGRSVDVAGFTLSAELAGVLASRGMSWAVDCAPRLACLEFRSLQTDGVLPPHSPGLARQCDNWRSQGVQVLSEVVAAPQFWLQHEAPLTPGLGRASAALIGKLAA</sequence>
<dbReference type="EMBL" id="BAABLD010000005">
    <property type="protein sequence ID" value="GAA5160713.1"/>
    <property type="molecule type" value="Genomic_DNA"/>
</dbReference>
<proteinExistence type="predicted"/>
<evidence type="ECO:0000313" key="2">
    <source>
        <dbReference type="Proteomes" id="UP001500547"/>
    </source>
</evidence>
<protein>
    <recommendedName>
        <fullName evidence="3">Hydrolase 2, exosortase A system-associated</fullName>
    </recommendedName>
</protein>
<accession>A0ABP9QEX5</accession>
<keyword evidence="2" id="KW-1185">Reference proteome</keyword>
<evidence type="ECO:0008006" key="3">
    <source>
        <dbReference type="Google" id="ProtNLM"/>
    </source>
</evidence>
<reference evidence="2" key="1">
    <citation type="journal article" date="2019" name="Int. J. Syst. Evol. Microbiol.">
        <title>The Global Catalogue of Microorganisms (GCM) 10K type strain sequencing project: providing services to taxonomists for standard genome sequencing and annotation.</title>
        <authorList>
            <consortium name="The Broad Institute Genomics Platform"/>
            <consortium name="The Broad Institute Genome Sequencing Center for Infectious Disease"/>
            <person name="Wu L."/>
            <person name="Ma J."/>
        </authorList>
    </citation>
    <scope>NUCLEOTIDE SEQUENCE [LARGE SCALE GENOMIC DNA]</scope>
    <source>
        <strain evidence="2">JCM 18715</strain>
    </source>
</reference>
<name>A0ABP9QEX5_9RHOO</name>
<dbReference type="SUPFAM" id="SSF53474">
    <property type="entry name" value="alpha/beta-Hydrolases"/>
    <property type="match status" value="1"/>
</dbReference>
<organism evidence="1 2">
    <name type="scientific">Viridibacterium curvum</name>
    <dbReference type="NCBI Taxonomy" id="1101404"/>
    <lineage>
        <taxon>Bacteria</taxon>
        <taxon>Pseudomonadati</taxon>
        <taxon>Pseudomonadota</taxon>
        <taxon>Betaproteobacteria</taxon>
        <taxon>Rhodocyclales</taxon>
        <taxon>Rhodocyclaceae</taxon>
        <taxon>Viridibacterium</taxon>
    </lineage>
</organism>
<comment type="caution">
    <text evidence="1">The sequence shown here is derived from an EMBL/GenBank/DDBJ whole genome shotgun (WGS) entry which is preliminary data.</text>
</comment>
<evidence type="ECO:0000313" key="1">
    <source>
        <dbReference type="EMBL" id="GAA5160713.1"/>
    </source>
</evidence>
<gene>
    <name evidence="1" type="ORF">GCM10025770_08790</name>
</gene>
<dbReference type="Proteomes" id="UP001500547">
    <property type="component" value="Unassembled WGS sequence"/>
</dbReference>
<dbReference type="RefSeq" id="WP_345531649.1">
    <property type="nucleotide sequence ID" value="NZ_BAABLD010000005.1"/>
</dbReference>
<dbReference type="InterPro" id="IPR029058">
    <property type="entry name" value="AB_hydrolase_fold"/>
</dbReference>
<dbReference type="Gene3D" id="3.40.50.1820">
    <property type="entry name" value="alpha/beta hydrolase"/>
    <property type="match status" value="1"/>
</dbReference>